<dbReference type="NCBIfam" id="TIGR01552">
    <property type="entry name" value="phd_fam"/>
    <property type="match status" value="1"/>
</dbReference>
<proteinExistence type="inferred from homology"/>
<comment type="similarity">
    <text evidence="1">Belongs to the phD/YefM antitoxin family.</text>
</comment>
<dbReference type="AlphaFoldDB" id="X0UK49"/>
<dbReference type="InterPro" id="IPR036165">
    <property type="entry name" value="YefM-like_sf"/>
</dbReference>
<accession>X0UK49</accession>
<organism evidence="2">
    <name type="scientific">marine sediment metagenome</name>
    <dbReference type="NCBI Taxonomy" id="412755"/>
    <lineage>
        <taxon>unclassified sequences</taxon>
        <taxon>metagenomes</taxon>
        <taxon>ecological metagenomes</taxon>
    </lineage>
</organism>
<evidence type="ECO:0000256" key="1">
    <source>
        <dbReference type="ARBA" id="ARBA00009981"/>
    </source>
</evidence>
<protein>
    <recommendedName>
        <fullName evidence="3">Antitoxin</fullName>
    </recommendedName>
</protein>
<dbReference type="PANTHER" id="PTHR33713:SF11">
    <property type="entry name" value="PREVENT-HOST-DEATH FAMILY PROTEIN"/>
    <property type="match status" value="1"/>
</dbReference>
<evidence type="ECO:0008006" key="3">
    <source>
        <dbReference type="Google" id="ProtNLM"/>
    </source>
</evidence>
<name>X0UK49_9ZZZZ</name>
<dbReference type="InterPro" id="IPR051405">
    <property type="entry name" value="phD/YefM_antitoxin"/>
</dbReference>
<dbReference type="Pfam" id="PF02604">
    <property type="entry name" value="PhdYeFM_antitox"/>
    <property type="match status" value="1"/>
</dbReference>
<comment type="caution">
    <text evidence="2">The sequence shown here is derived from an EMBL/GenBank/DDBJ whole genome shotgun (WGS) entry which is preliminary data.</text>
</comment>
<dbReference type="InterPro" id="IPR006442">
    <property type="entry name" value="Antitoxin_Phd/YefM"/>
</dbReference>
<gene>
    <name evidence="2" type="ORF">S01H1_45171</name>
</gene>
<dbReference type="PANTHER" id="PTHR33713">
    <property type="entry name" value="ANTITOXIN YAFN-RELATED"/>
    <property type="match status" value="1"/>
</dbReference>
<evidence type="ECO:0000313" key="2">
    <source>
        <dbReference type="EMBL" id="GAF99666.1"/>
    </source>
</evidence>
<dbReference type="SUPFAM" id="SSF143120">
    <property type="entry name" value="YefM-like"/>
    <property type="match status" value="1"/>
</dbReference>
<dbReference type="Gene3D" id="3.40.1620.10">
    <property type="entry name" value="YefM-like domain"/>
    <property type="match status" value="1"/>
</dbReference>
<dbReference type="EMBL" id="BARS01028845">
    <property type="protein sequence ID" value="GAF99666.1"/>
    <property type="molecule type" value="Genomic_DNA"/>
</dbReference>
<reference evidence="2" key="1">
    <citation type="journal article" date="2014" name="Front. Microbiol.">
        <title>High frequency of phylogenetically diverse reductive dehalogenase-homologous genes in deep subseafloor sedimentary metagenomes.</title>
        <authorList>
            <person name="Kawai M."/>
            <person name="Futagami T."/>
            <person name="Toyoda A."/>
            <person name="Takaki Y."/>
            <person name="Nishi S."/>
            <person name="Hori S."/>
            <person name="Arai W."/>
            <person name="Tsubouchi T."/>
            <person name="Morono Y."/>
            <person name="Uchiyama I."/>
            <person name="Ito T."/>
            <person name="Fujiyama A."/>
            <person name="Inagaki F."/>
            <person name="Takami H."/>
        </authorList>
    </citation>
    <scope>NUCLEOTIDE SEQUENCE</scope>
    <source>
        <strain evidence="2">Expedition CK06-06</strain>
    </source>
</reference>
<sequence>MNIQTDIRPVTYLKSRAADLLKQINETRRPVIITQNGEPKAVLQDPKSFEDMRKSIGILKLISQGEEDIKKGKVKTQEEVFNNIENLLKMKSK</sequence>